<dbReference type="Gene3D" id="3.90.550.60">
    <property type="match status" value="1"/>
</dbReference>
<evidence type="ECO:0000313" key="2">
    <source>
        <dbReference type="EMBL" id="GCL38540.1"/>
    </source>
</evidence>
<dbReference type="GO" id="GO:0016740">
    <property type="term" value="F:transferase activity"/>
    <property type="evidence" value="ECO:0007669"/>
    <property type="project" value="UniProtKB-KW"/>
</dbReference>
<accession>A0A480A0L8</accession>
<feature type="domain" description="Galactofuranosyltransferase GlfT2 N-terminal" evidence="1">
    <location>
        <begin position="26"/>
        <end position="160"/>
    </location>
</feature>
<dbReference type="SUPFAM" id="SSF53448">
    <property type="entry name" value="Nucleotide-diphospho-sugar transferases"/>
    <property type="match status" value="1"/>
</dbReference>
<sequence>MVNQLESPAILHRTPKDIKDICNNHLQNIIFPRTDICTVEELFFRSNSQVLFNQVVFNYENQILELNQGGIVSFDTYFNAFYVDSWKEYTQVRNISASVKLKGTFKISVYNIDRLGETKTVLSQKIIKNNEIEEIKVLENFDISTSTGMIYLKIEALENLCQISGGYFSTLTEPVTDVKIAVVICTYKRENYVYKNIKLLEKYLLKPSIIENKLEVFIIDNGKTLEKFDNDLIHVIPNKNAGGSGGFARGMLEVLKQQHNQENEFSHIILMDDDILFDPEILERVWNFLTFSNQKDVCLGSSMLRLDKKYIQHEKGAYWNRNQGFIPVKPNMDLRKLKETLFNEVDEYIDYAGWWFFCFAVDAIKDYGLPYPFFIKIDDVEFCRRIGKKIIILNGICVWHEPFENKKNPSIEYYFFRNSLIYHSLYFHKEFSSIKAIKWFLKPLLKELFCYRYETAESIIKATVDFLQGPDVLVAKNPEENHQEVCQSTEKTNKNPDLPFVYKKYLESREKSENKLHRFFRLLTLNGHLLPNWFFFADDTLNDKGYCIVPASNSRPLNAFRTKKVLYYNLQMQEGFVVKFSRTRFFKVLINALWVSLLMFIKLPKLKTLYIDSFLEFTSQAFWEKYLEIETK</sequence>
<gene>
    <name evidence="2" type="ORF">SR1949_36570</name>
</gene>
<evidence type="ECO:0000313" key="3">
    <source>
        <dbReference type="Proteomes" id="UP000300142"/>
    </source>
</evidence>
<protein>
    <submittedName>
        <fullName evidence="2">Family 2 glycosyl transferase</fullName>
    </submittedName>
</protein>
<dbReference type="Pfam" id="PF17994">
    <property type="entry name" value="Glft2_N"/>
    <property type="match status" value="1"/>
</dbReference>
<dbReference type="Pfam" id="PF13641">
    <property type="entry name" value="Glyco_tranf_2_3"/>
    <property type="match status" value="1"/>
</dbReference>
<organism evidence="2 3">
    <name type="scientific">Sphaerospermopsis reniformis</name>
    <dbReference type="NCBI Taxonomy" id="531300"/>
    <lineage>
        <taxon>Bacteria</taxon>
        <taxon>Bacillati</taxon>
        <taxon>Cyanobacteriota</taxon>
        <taxon>Cyanophyceae</taxon>
        <taxon>Nostocales</taxon>
        <taxon>Aphanizomenonaceae</taxon>
        <taxon>Sphaerospermopsis</taxon>
    </lineage>
</organism>
<comment type="caution">
    <text evidence="2">The sequence shown here is derived from an EMBL/GenBank/DDBJ whole genome shotgun (WGS) entry which is preliminary data.</text>
</comment>
<name>A0A480A0L8_9CYAN</name>
<dbReference type="RefSeq" id="WP_137668394.1">
    <property type="nucleotide sequence ID" value="NZ_BJCE01000150.1"/>
</dbReference>
<proteinExistence type="predicted"/>
<keyword evidence="2" id="KW-0808">Transferase</keyword>
<reference evidence="3" key="1">
    <citation type="submission" date="2019-02" db="EMBL/GenBank/DDBJ databases">
        <title>Draft genome sequence of Sphaerospermopsis reniformis NIES-1949.</title>
        <authorList>
            <person name="Yamaguchi H."/>
            <person name="Suzuki S."/>
            <person name="Kawachi M."/>
        </authorList>
    </citation>
    <scope>NUCLEOTIDE SEQUENCE [LARGE SCALE GENOMIC DNA]</scope>
    <source>
        <strain evidence="3">NIES-1949</strain>
    </source>
</reference>
<dbReference type="AlphaFoldDB" id="A0A480A0L8"/>
<evidence type="ECO:0000259" key="1">
    <source>
        <dbReference type="Pfam" id="PF17994"/>
    </source>
</evidence>
<dbReference type="Proteomes" id="UP000300142">
    <property type="component" value="Unassembled WGS sequence"/>
</dbReference>
<dbReference type="EMBL" id="BJCE01000150">
    <property type="protein sequence ID" value="GCL38540.1"/>
    <property type="molecule type" value="Genomic_DNA"/>
</dbReference>
<dbReference type="InterPro" id="IPR029044">
    <property type="entry name" value="Nucleotide-diphossugar_trans"/>
</dbReference>
<keyword evidence="3" id="KW-1185">Reference proteome</keyword>
<dbReference type="InterPro" id="IPR040492">
    <property type="entry name" value="GlfT2_N"/>
</dbReference>